<accession>A0A2C9D7I8</accession>
<dbReference type="RefSeq" id="WP_099556552.1">
    <property type="nucleotide sequence ID" value="NZ_LT960614.1"/>
</dbReference>
<evidence type="ECO:0000259" key="6">
    <source>
        <dbReference type="PROSITE" id="PS50850"/>
    </source>
</evidence>
<dbReference type="InterPro" id="IPR036259">
    <property type="entry name" value="MFS_trans_sf"/>
</dbReference>
<dbReference type="OrthoDB" id="8558006at2"/>
<proteinExistence type="predicted"/>
<organism evidence="7 8">
    <name type="scientific">Hartmannibacter diazotrophicus</name>
    <dbReference type="NCBI Taxonomy" id="1482074"/>
    <lineage>
        <taxon>Bacteria</taxon>
        <taxon>Pseudomonadati</taxon>
        <taxon>Pseudomonadota</taxon>
        <taxon>Alphaproteobacteria</taxon>
        <taxon>Hyphomicrobiales</taxon>
        <taxon>Pleomorphomonadaceae</taxon>
        <taxon>Hartmannibacter</taxon>
    </lineage>
</organism>
<dbReference type="Gene3D" id="1.20.1250.20">
    <property type="entry name" value="MFS general substrate transporter like domains"/>
    <property type="match status" value="1"/>
</dbReference>
<feature type="transmembrane region" description="Helical" evidence="5">
    <location>
        <begin position="20"/>
        <end position="43"/>
    </location>
</feature>
<feature type="transmembrane region" description="Helical" evidence="5">
    <location>
        <begin position="179"/>
        <end position="202"/>
    </location>
</feature>
<dbReference type="Pfam" id="PF00083">
    <property type="entry name" value="Sugar_tr"/>
    <property type="match status" value="1"/>
</dbReference>
<dbReference type="Pfam" id="PF07690">
    <property type="entry name" value="MFS_1"/>
    <property type="match status" value="1"/>
</dbReference>
<dbReference type="GO" id="GO:0022857">
    <property type="term" value="F:transmembrane transporter activity"/>
    <property type="evidence" value="ECO:0007669"/>
    <property type="project" value="InterPro"/>
</dbReference>
<keyword evidence="4 5" id="KW-0472">Membrane</keyword>
<gene>
    <name evidence="7" type="ORF">HDIA_2588</name>
</gene>
<dbReference type="KEGG" id="hdi:HDIA_2588"/>
<dbReference type="SUPFAM" id="SSF103473">
    <property type="entry name" value="MFS general substrate transporter"/>
    <property type="match status" value="1"/>
</dbReference>
<protein>
    <submittedName>
        <fullName evidence="7">Multidrug resistance protein</fullName>
    </submittedName>
</protein>
<feature type="transmembrane region" description="Helical" evidence="5">
    <location>
        <begin position="84"/>
        <end position="103"/>
    </location>
</feature>
<dbReference type="PROSITE" id="PS50850">
    <property type="entry name" value="MFS"/>
    <property type="match status" value="1"/>
</dbReference>
<feature type="transmembrane region" description="Helical" evidence="5">
    <location>
        <begin position="376"/>
        <end position="398"/>
    </location>
</feature>
<feature type="transmembrane region" description="Helical" evidence="5">
    <location>
        <begin position="146"/>
        <end position="167"/>
    </location>
</feature>
<evidence type="ECO:0000313" key="8">
    <source>
        <dbReference type="Proteomes" id="UP000223606"/>
    </source>
</evidence>
<evidence type="ECO:0000256" key="1">
    <source>
        <dbReference type="ARBA" id="ARBA00004370"/>
    </source>
</evidence>
<keyword evidence="8" id="KW-1185">Reference proteome</keyword>
<evidence type="ECO:0000256" key="5">
    <source>
        <dbReference type="SAM" id="Phobius"/>
    </source>
</evidence>
<name>A0A2C9D7I8_9HYPH</name>
<dbReference type="InterPro" id="IPR005828">
    <property type="entry name" value="MFS_sugar_transport-like"/>
</dbReference>
<reference evidence="8" key="1">
    <citation type="submission" date="2017-09" db="EMBL/GenBank/DDBJ databases">
        <title>Genome sequence of Nannocystis excedens DSM 71.</title>
        <authorList>
            <person name="Blom J."/>
        </authorList>
    </citation>
    <scope>NUCLEOTIDE SEQUENCE [LARGE SCALE GENOMIC DNA]</scope>
    <source>
        <strain evidence="8">type strain: E19</strain>
    </source>
</reference>
<feature type="transmembrane region" description="Helical" evidence="5">
    <location>
        <begin position="262"/>
        <end position="281"/>
    </location>
</feature>
<feature type="transmembrane region" description="Helical" evidence="5">
    <location>
        <begin position="313"/>
        <end position="339"/>
    </location>
</feature>
<feature type="transmembrane region" description="Helical" evidence="5">
    <location>
        <begin position="55"/>
        <end position="77"/>
    </location>
</feature>
<feature type="transmembrane region" description="Helical" evidence="5">
    <location>
        <begin position="223"/>
        <end position="242"/>
    </location>
</feature>
<dbReference type="InterPro" id="IPR011701">
    <property type="entry name" value="MFS"/>
</dbReference>
<keyword evidence="2 5" id="KW-0812">Transmembrane</keyword>
<feature type="transmembrane region" description="Helical" evidence="5">
    <location>
        <begin position="109"/>
        <end position="126"/>
    </location>
</feature>
<dbReference type="EMBL" id="LT960614">
    <property type="protein sequence ID" value="SON56129.1"/>
    <property type="molecule type" value="Genomic_DNA"/>
</dbReference>
<comment type="subcellular location">
    <subcellularLocation>
        <location evidence="1">Membrane</location>
    </subcellularLocation>
</comment>
<dbReference type="AlphaFoldDB" id="A0A2C9D7I8"/>
<sequence length="403" mass="41868">MTTSVADDFAHERRARSTALTLAASMATAGAVSPIAVGLGGLVGSSLLGEDQSLATLPVTMFILGNALSSAPAALLMARVGRRAGFLLGISVAVAGGLLAILAISIGSFLAFCGAQTLAGMSSAFVQQYRFAAADASPDIFKARAISWVLAGGVVTGVIGPQAIIFGENLLPFDFAGTYAIQIVLVLIAASILATLSIPKPARRQHGDAKGRPLLKIIGSPRFIVAFICTVSSYALMSLVMTATPLAMLHHHHSHGDAALGIQWHVIAMFAPSFFTGSLIARYGKEAVVAYGLVLIAFGAVIALLGVTVMHFWLSLILLGIGWNFGFIGGTAMIADTYAPEEAARVQAVNEFMLFSIVALASFSSGKLLVLSGWSMINILVFPVVGLSLGLLALNALLRTRNV</sequence>
<dbReference type="InterPro" id="IPR020846">
    <property type="entry name" value="MFS_dom"/>
</dbReference>
<evidence type="ECO:0000313" key="7">
    <source>
        <dbReference type="EMBL" id="SON56129.1"/>
    </source>
</evidence>
<evidence type="ECO:0000256" key="3">
    <source>
        <dbReference type="ARBA" id="ARBA00022989"/>
    </source>
</evidence>
<evidence type="ECO:0000256" key="4">
    <source>
        <dbReference type="ARBA" id="ARBA00023136"/>
    </source>
</evidence>
<keyword evidence="3 5" id="KW-1133">Transmembrane helix</keyword>
<dbReference type="GO" id="GO:0016020">
    <property type="term" value="C:membrane"/>
    <property type="evidence" value="ECO:0007669"/>
    <property type="project" value="UniProtKB-SubCell"/>
</dbReference>
<dbReference type="PANTHER" id="PTHR23534">
    <property type="entry name" value="MFS PERMEASE"/>
    <property type="match status" value="1"/>
</dbReference>
<dbReference type="Proteomes" id="UP000223606">
    <property type="component" value="Chromosome 1"/>
</dbReference>
<feature type="transmembrane region" description="Helical" evidence="5">
    <location>
        <begin position="288"/>
        <end position="307"/>
    </location>
</feature>
<evidence type="ECO:0000256" key="2">
    <source>
        <dbReference type="ARBA" id="ARBA00022692"/>
    </source>
</evidence>
<feature type="domain" description="Major facilitator superfamily (MFS) profile" evidence="6">
    <location>
        <begin position="222"/>
        <end position="403"/>
    </location>
</feature>
<dbReference type="PANTHER" id="PTHR23534:SF1">
    <property type="entry name" value="MAJOR FACILITATOR SUPERFAMILY PROTEIN"/>
    <property type="match status" value="1"/>
</dbReference>
<feature type="transmembrane region" description="Helical" evidence="5">
    <location>
        <begin position="351"/>
        <end position="370"/>
    </location>
</feature>